<evidence type="ECO:0000256" key="1">
    <source>
        <dbReference type="SAM" id="Phobius"/>
    </source>
</evidence>
<sequence>MSRRSGTDDAGSAVVGFVLVSLLTTVVFLGVLQVALALHVRATLVDCAAEGARYGALADRTPADGAARARELVAASLSPRFAEQVEGSRAVLGGLDVVRVEIVAPLPVLGLLGPGGVVEVDGHALAEAP</sequence>
<dbReference type="OrthoDB" id="3254574at2"/>
<accession>A0A021VQ70</accession>
<feature type="transmembrane region" description="Helical" evidence="1">
    <location>
        <begin position="12"/>
        <end position="38"/>
    </location>
</feature>
<comment type="caution">
    <text evidence="3">The sequence shown here is derived from an EMBL/GenBank/DDBJ whole genome shotgun (WGS) entry which is preliminary data.</text>
</comment>
<keyword evidence="1" id="KW-0812">Transmembrane</keyword>
<keyword evidence="1" id="KW-1133">Transmembrane helix</keyword>
<keyword evidence="1" id="KW-0472">Membrane</keyword>
<dbReference type="RefSeq" id="WP_034226305.1">
    <property type="nucleotide sequence ID" value="NZ_AXCW01000110.1"/>
</dbReference>
<dbReference type="Proteomes" id="UP000019753">
    <property type="component" value="Unassembled WGS sequence"/>
</dbReference>
<dbReference type="EMBL" id="AXCW01000110">
    <property type="protein sequence ID" value="EYR63258.1"/>
    <property type="molecule type" value="Genomic_DNA"/>
</dbReference>
<organism evidence="3 4">
    <name type="scientific">Actinotalea ferrariae CF5-4</name>
    <dbReference type="NCBI Taxonomy" id="948458"/>
    <lineage>
        <taxon>Bacteria</taxon>
        <taxon>Bacillati</taxon>
        <taxon>Actinomycetota</taxon>
        <taxon>Actinomycetes</taxon>
        <taxon>Micrococcales</taxon>
        <taxon>Cellulomonadaceae</taxon>
        <taxon>Actinotalea</taxon>
    </lineage>
</organism>
<evidence type="ECO:0000313" key="3">
    <source>
        <dbReference type="EMBL" id="EYR63258.1"/>
    </source>
</evidence>
<dbReference type="InterPro" id="IPR012495">
    <property type="entry name" value="TadE-like_dom"/>
</dbReference>
<gene>
    <name evidence="3" type="ORF">N866_01740</name>
</gene>
<dbReference type="AlphaFoldDB" id="A0A021VQ70"/>
<protein>
    <submittedName>
        <fullName evidence="3">Pilus assembly protein TadE</fullName>
    </submittedName>
</protein>
<evidence type="ECO:0000259" key="2">
    <source>
        <dbReference type="Pfam" id="PF07811"/>
    </source>
</evidence>
<dbReference type="Pfam" id="PF07811">
    <property type="entry name" value="TadE"/>
    <property type="match status" value="1"/>
</dbReference>
<proteinExistence type="predicted"/>
<reference evidence="3 4" key="1">
    <citation type="submission" date="2014-01" db="EMBL/GenBank/DDBJ databases">
        <title>Actinotalea ferrariae CF5-4.</title>
        <authorList>
            <person name="Chen F."/>
            <person name="Li Y."/>
            <person name="Wang G."/>
        </authorList>
    </citation>
    <scope>NUCLEOTIDE SEQUENCE [LARGE SCALE GENOMIC DNA]</scope>
    <source>
        <strain evidence="3 4">CF5-4</strain>
    </source>
</reference>
<keyword evidence="4" id="KW-1185">Reference proteome</keyword>
<name>A0A021VQ70_9CELL</name>
<evidence type="ECO:0000313" key="4">
    <source>
        <dbReference type="Proteomes" id="UP000019753"/>
    </source>
</evidence>
<feature type="domain" description="TadE-like" evidence="2">
    <location>
        <begin position="11"/>
        <end position="53"/>
    </location>
</feature>